<protein>
    <submittedName>
        <fullName evidence="1">Histone-lysine N-methyltransferase SUVR3</fullName>
    </submittedName>
</protein>
<reference evidence="1 2" key="1">
    <citation type="journal article" date="2022" name="Plant J.">
        <title>Chromosome-level genome of Camellia lanceoleosa provides a valuable resource for understanding genome evolution and self-incompatibility.</title>
        <authorList>
            <person name="Gong W."/>
            <person name="Xiao S."/>
            <person name="Wang L."/>
            <person name="Liao Z."/>
            <person name="Chang Y."/>
            <person name="Mo W."/>
            <person name="Hu G."/>
            <person name="Li W."/>
            <person name="Zhao G."/>
            <person name="Zhu H."/>
            <person name="Hu X."/>
            <person name="Ji K."/>
            <person name="Xiang X."/>
            <person name="Song Q."/>
            <person name="Yuan D."/>
            <person name="Jin S."/>
            <person name="Zhang L."/>
        </authorList>
    </citation>
    <scope>NUCLEOTIDE SEQUENCE [LARGE SCALE GENOMIC DNA]</scope>
    <source>
        <strain evidence="1">SQ_2022a</strain>
    </source>
</reference>
<dbReference type="EMBL" id="CM045770">
    <property type="protein sequence ID" value="KAI7990767.1"/>
    <property type="molecule type" value="Genomic_DNA"/>
</dbReference>
<evidence type="ECO:0000313" key="1">
    <source>
        <dbReference type="EMBL" id="KAI7990767.1"/>
    </source>
</evidence>
<accession>A0ACC0FRM5</accession>
<name>A0ACC0FRM5_9ERIC</name>
<keyword evidence="2" id="KW-1185">Reference proteome</keyword>
<organism evidence="1 2">
    <name type="scientific">Camellia lanceoleosa</name>
    <dbReference type="NCBI Taxonomy" id="1840588"/>
    <lineage>
        <taxon>Eukaryota</taxon>
        <taxon>Viridiplantae</taxon>
        <taxon>Streptophyta</taxon>
        <taxon>Embryophyta</taxon>
        <taxon>Tracheophyta</taxon>
        <taxon>Spermatophyta</taxon>
        <taxon>Magnoliopsida</taxon>
        <taxon>eudicotyledons</taxon>
        <taxon>Gunneridae</taxon>
        <taxon>Pentapetalae</taxon>
        <taxon>asterids</taxon>
        <taxon>Ericales</taxon>
        <taxon>Theaceae</taxon>
        <taxon>Camellia</taxon>
    </lineage>
</organism>
<gene>
    <name evidence="1" type="ORF">LOK49_LG12G02152</name>
</gene>
<sequence>MEKHPRKKDQGLQVEELEERREGGLFEGAHILLPYLHPTELASITSSYKTLNHISNSITTSRSSDASRGFENLPIPFFNPIGHHPYSYFIYTPTQTPCPDLIDLSRSLPQPWGSDPIIRPGPFSCWVSDACGCKCERCDDGDSGCPCSDLNSSELTRECGPSCRCGVEWSVGIG</sequence>
<proteinExistence type="predicted"/>
<evidence type="ECO:0000313" key="2">
    <source>
        <dbReference type="Proteomes" id="UP001060215"/>
    </source>
</evidence>
<dbReference type="Proteomes" id="UP001060215">
    <property type="component" value="Chromosome 13"/>
</dbReference>
<comment type="caution">
    <text evidence="1">The sequence shown here is derived from an EMBL/GenBank/DDBJ whole genome shotgun (WGS) entry which is preliminary data.</text>
</comment>